<keyword evidence="8 10" id="KW-0717">Septation</keyword>
<dbReference type="Pfam" id="PF01926">
    <property type="entry name" value="MMR_HSR1"/>
    <property type="match status" value="1"/>
</dbReference>
<comment type="cofactor">
    <cofactor evidence="1">
        <name>Mg(2+)</name>
        <dbReference type="ChEBI" id="CHEBI:18420"/>
    </cofactor>
</comment>
<dbReference type="Proteomes" id="UP001056766">
    <property type="component" value="Unassembled WGS sequence"/>
</dbReference>
<evidence type="ECO:0000256" key="1">
    <source>
        <dbReference type="ARBA" id="ARBA00001946"/>
    </source>
</evidence>
<evidence type="ECO:0000256" key="5">
    <source>
        <dbReference type="ARBA" id="ARBA00022741"/>
    </source>
</evidence>
<evidence type="ECO:0000313" key="13">
    <source>
        <dbReference type="Proteomes" id="UP001056766"/>
    </source>
</evidence>
<evidence type="ECO:0000259" key="11">
    <source>
        <dbReference type="PROSITE" id="PS51706"/>
    </source>
</evidence>
<dbReference type="InterPro" id="IPR027417">
    <property type="entry name" value="P-loop_NTPase"/>
</dbReference>
<keyword evidence="6" id="KW-0460">Magnesium</keyword>
<dbReference type="GO" id="GO:0046872">
    <property type="term" value="F:metal ion binding"/>
    <property type="evidence" value="ECO:0007669"/>
    <property type="project" value="UniProtKB-KW"/>
</dbReference>
<dbReference type="InterPro" id="IPR006073">
    <property type="entry name" value="GTP-bd"/>
</dbReference>
<gene>
    <name evidence="10 12" type="primary">engB</name>
    <name evidence="12" type="ORF">KDK67_06255</name>
</gene>
<dbReference type="GO" id="GO:0051301">
    <property type="term" value="P:cell division"/>
    <property type="evidence" value="ECO:0007669"/>
    <property type="project" value="UniProtKB-KW"/>
</dbReference>
<reference evidence="12" key="1">
    <citation type="journal article" date="2021" name="mSystems">
        <title>Bacteria and Archaea Synergistically Convert Glycine Betaine to Biogenic Methane in the Formosa Cold Seep of the South China Sea.</title>
        <authorList>
            <person name="Li L."/>
            <person name="Zhang W."/>
            <person name="Zhang S."/>
            <person name="Song L."/>
            <person name="Sun Q."/>
            <person name="Zhang H."/>
            <person name="Xiang H."/>
            <person name="Dong X."/>
        </authorList>
    </citation>
    <scope>NUCLEOTIDE SEQUENCE</scope>
    <source>
        <strain evidence="12">LLY</strain>
    </source>
</reference>
<proteinExistence type="inferred from homology"/>
<dbReference type="InterPro" id="IPR019987">
    <property type="entry name" value="GTP-bd_ribosome_bio_YsxC"/>
</dbReference>
<dbReference type="SUPFAM" id="SSF52540">
    <property type="entry name" value="P-loop containing nucleoside triphosphate hydrolases"/>
    <property type="match status" value="1"/>
</dbReference>
<dbReference type="RefSeq" id="WP_250867958.1">
    <property type="nucleotide sequence ID" value="NZ_JAGSOI010000019.1"/>
</dbReference>
<accession>A0A9E4ZG87</accession>
<keyword evidence="5 10" id="KW-0547">Nucleotide-binding</keyword>
<organism evidence="12 13">
    <name type="scientific">Methanococcoides seepicolus</name>
    <dbReference type="NCBI Taxonomy" id="2828780"/>
    <lineage>
        <taxon>Archaea</taxon>
        <taxon>Methanobacteriati</taxon>
        <taxon>Methanobacteriota</taxon>
        <taxon>Stenosarchaea group</taxon>
        <taxon>Methanomicrobia</taxon>
        <taxon>Methanosarcinales</taxon>
        <taxon>Methanosarcinaceae</taxon>
        <taxon>Methanococcoides</taxon>
    </lineage>
</organism>
<dbReference type="PROSITE" id="PS51706">
    <property type="entry name" value="G_ENGB"/>
    <property type="match status" value="1"/>
</dbReference>
<feature type="domain" description="EngB-type G" evidence="11">
    <location>
        <begin position="10"/>
        <end position="197"/>
    </location>
</feature>
<keyword evidence="9 10" id="KW-0131">Cell cycle</keyword>
<dbReference type="GO" id="GO:0005525">
    <property type="term" value="F:GTP binding"/>
    <property type="evidence" value="ECO:0007669"/>
    <property type="project" value="UniProtKB-UniRule"/>
</dbReference>
<evidence type="ECO:0000256" key="10">
    <source>
        <dbReference type="HAMAP-Rule" id="MF_00321"/>
    </source>
</evidence>
<protein>
    <recommendedName>
        <fullName evidence="10">Probable GTP-binding protein EngB</fullName>
    </recommendedName>
</protein>
<comment type="function">
    <text evidence="10">Necessary for normal cell division and for the maintenance of normal septation.</text>
</comment>
<dbReference type="AlphaFoldDB" id="A0A9E4ZG87"/>
<reference evidence="12" key="2">
    <citation type="submission" date="2021-04" db="EMBL/GenBank/DDBJ databases">
        <authorList>
            <person name="Dong X."/>
        </authorList>
    </citation>
    <scope>NUCLEOTIDE SEQUENCE</scope>
    <source>
        <strain evidence="12">LLY</strain>
    </source>
</reference>
<dbReference type="NCBIfam" id="NF003255">
    <property type="entry name" value="PRK04213.1"/>
    <property type="match status" value="1"/>
</dbReference>
<evidence type="ECO:0000256" key="2">
    <source>
        <dbReference type="ARBA" id="ARBA00009638"/>
    </source>
</evidence>
<evidence type="ECO:0000256" key="8">
    <source>
        <dbReference type="ARBA" id="ARBA00023210"/>
    </source>
</evidence>
<comment type="caution">
    <text evidence="12">The sequence shown here is derived from an EMBL/GenBank/DDBJ whole genome shotgun (WGS) entry which is preliminary data.</text>
</comment>
<comment type="similarity">
    <text evidence="2 10">Belongs to the TRAFAC class TrmE-Era-EngA-EngB-Septin-like GTPase superfamily. EngB GTPase family.</text>
</comment>
<keyword evidence="13" id="KW-1185">Reference proteome</keyword>
<evidence type="ECO:0000256" key="7">
    <source>
        <dbReference type="ARBA" id="ARBA00023134"/>
    </source>
</evidence>
<dbReference type="InterPro" id="IPR030393">
    <property type="entry name" value="G_ENGB_dom"/>
</dbReference>
<dbReference type="HAMAP" id="MF_00321">
    <property type="entry name" value="GTPase_EngB"/>
    <property type="match status" value="1"/>
</dbReference>
<evidence type="ECO:0000256" key="6">
    <source>
        <dbReference type="ARBA" id="ARBA00022842"/>
    </source>
</evidence>
<keyword evidence="7 10" id="KW-0342">GTP-binding</keyword>
<keyword evidence="3 10" id="KW-0132">Cell division</keyword>
<name>A0A9E4ZG87_9EURY</name>
<evidence type="ECO:0000256" key="3">
    <source>
        <dbReference type="ARBA" id="ARBA00022618"/>
    </source>
</evidence>
<dbReference type="EMBL" id="JAGSOI010000019">
    <property type="protein sequence ID" value="MCM1986603.1"/>
    <property type="molecule type" value="Genomic_DNA"/>
</dbReference>
<dbReference type="PANTHER" id="PTHR11649">
    <property type="entry name" value="MSS1/TRME-RELATED GTP-BINDING PROTEIN"/>
    <property type="match status" value="1"/>
</dbReference>
<keyword evidence="4" id="KW-0479">Metal-binding</keyword>
<sequence length="207" mass="23836">MKYDQNLDKVKFEIIISGRSNVGKSSIIRELTGKQVKVGKRPGVTLKPTQVLLSDMLITDLPGFGFMSGVKDRKQDIVKDQIVRYIEKNADRIKIAVIVADPVSFVDVVERWESRNEIPIDIEIFDFFNELGFDTIIAVNKMDRIKDVEHDERLDAIVEKFGLSAPWKQWNYIVAPTSAKKGDIKSLKGLLRKRLHEEKRDDLFKYI</sequence>
<evidence type="ECO:0000256" key="9">
    <source>
        <dbReference type="ARBA" id="ARBA00023306"/>
    </source>
</evidence>
<evidence type="ECO:0000313" key="12">
    <source>
        <dbReference type="EMBL" id="MCM1986603.1"/>
    </source>
</evidence>
<dbReference type="PANTHER" id="PTHR11649:SF13">
    <property type="entry name" value="ENGB-TYPE G DOMAIN-CONTAINING PROTEIN"/>
    <property type="match status" value="1"/>
</dbReference>
<evidence type="ECO:0000256" key="4">
    <source>
        <dbReference type="ARBA" id="ARBA00022723"/>
    </source>
</evidence>
<dbReference type="Gene3D" id="3.40.50.300">
    <property type="entry name" value="P-loop containing nucleotide triphosphate hydrolases"/>
    <property type="match status" value="1"/>
</dbReference>